<proteinExistence type="predicted"/>
<evidence type="ECO:0000313" key="3">
    <source>
        <dbReference type="Proteomes" id="UP000019375"/>
    </source>
</evidence>
<gene>
    <name evidence="2" type="ORF">BN860_19108g</name>
</gene>
<feature type="region of interest" description="Disordered" evidence="1">
    <location>
        <begin position="155"/>
        <end position="177"/>
    </location>
</feature>
<keyword evidence="3" id="KW-1185">Reference proteome</keyword>
<sequence>MLGRVVRPLSVFRLYSQIAPRPGKSSRFDRTIIKPLVVVIVFGTMLTHVTNQQRLAGEMERRYFLKIEILKDLIERAREGDTNINVQEELKLVNKLFERTSEARELNAREAEKLQEISSSQNYSEKEVLQSLNRSPRALEKESLDDLLKSIMDEISDEPKQPIPRKSSPTPNSNEVILDKDVLKEEAKYERELSQYKPSTDVHLIVESPGELSSAAEDTKVTRFL</sequence>
<dbReference type="Proteomes" id="UP000019375">
    <property type="component" value="Unassembled WGS sequence"/>
</dbReference>
<dbReference type="OrthoDB" id="2253354at2759"/>
<name>A0A8J2T4Q1_ZYGB2</name>
<organism evidence="2 3">
    <name type="scientific">Zygosaccharomyces bailii (strain CLIB 213 / ATCC 58445 / CBS 680 / BCRC 21525 / NBRC 1098 / NCYC 1416 / NRRL Y-2227)</name>
    <dbReference type="NCBI Taxonomy" id="1333698"/>
    <lineage>
        <taxon>Eukaryota</taxon>
        <taxon>Fungi</taxon>
        <taxon>Dikarya</taxon>
        <taxon>Ascomycota</taxon>
        <taxon>Saccharomycotina</taxon>
        <taxon>Saccharomycetes</taxon>
        <taxon>Saccharomycetales</taxon>
        <taxon>Saccharomycetaceae</taxon>
        <taxon>Zygosaccharomyces</taxon>
    </lineage>
</organism>
<dbReference type="EMBL" id="HG316454">
    <property type="protein sequence ID" value="CDF87990.1"/>
    <property type="molecule type" value="Genomic_DNA"/>
</dbReference>
<accession>A0A8J2T4Q1</accession>
<dbReference type="AlphaFoldDB" id="A0A8J2T4Q1"/>
<protein>
    <submittedName>
        <fullName evidence="2">BN860_19108g1_1</fullName>
    </submittedName>
</protein>
<evidence type="ECO:0000256" key="1">
    <source>
        <dbReference type="SAM" id="MobiDB-lite"/>
    </source>
</evidence>
<evidence type="ECO:0000313" key="2">
    <source>
        <dbReference type="EMBL" id="CDF87990.1"/>
    </source>
</evidence>
<reference evidence="3" key="1">
    <citation type="journal article" date="2013" name="Genome Announc.">
        <title>Genome sequence of the food spoilage yeast Zygosaccharomyces bailii CLIB 213(T).</title>
        <authorList>
            <person name="Galeote V."/>
            <person name="Bigey F."/>
            <person name="Devillers H."/>
            <person name="Neuveglise C."/>
            <person name="Dequin S."/>
        </authorList>
    </citation>
    <scope>NUCLEOTIDE SEQUENCE [LARGE SCALE GENOMIC DNA]</scope>
    <source>
        <strain evidence="3">CLIB 213 / ATCC 58445 / CBS 680 / CCRC 21525 / NBRC 1098 / NCYC 1416 / NRRL Y-2227</strain>
    </source>
</reference>